<accession>F4A1N2</accession>
<evidence type="ECO:0000256" key="8">
    <source>
        <dbReference type="ARBA" id="ARBA00022989"/>
    </source>
</evidence>
<dbReference type="GO" id="GO:0046872">
    <property type="term" value="F:metal ion binding"/>
    <property type="evidence" value="ECO:0007669"/>
    <property type="project" value="UniProtKB-KW"/>
</dbReference>
<dbReference type="SMART" id="SM00228">
    <property type="entry name" value="PDZ"/>
    <property type="match status" value="1"/>
</dbReference>
<reference evidence="13 14" key="2">
    <citation type="journal article" date="2011" name="Stand. Genomic Sci.">
        <title>Complete genome sequence of Mahella australiensis type strain (50-1 BON).</title>
        <authorList>
            <person name="Sikorski J."/>
            <person name="Teshima H."/>
            <person name="Nolan M."/>
            <person name="Lucas S."/>
            <person name="Hammon N."/>
            <person name="Deshpande S."/>
            <person name="Cheng J.F."/>
            <person name="Pitluck S."/>
            <person name="Liolios K."/>
            <person name="Pagani I."/>
            <person name="Ivanova N."/>
            <person name="Huntemann M."/>
            <person name="Mavromatis K."/>
            <person name="Ovchinikova G."/>
            <person name="Pati A."/>
            <person name="Tapia R."/>
            <person name="Han C."/>
            <person name="Goodwin L."/>
            <person name="Chen A."/>
            <person name="Palaniappan K."/>
            <person name="Land M."/>
            <person name="Hauser L."/>
            <person name="Ngatchou-Djao O.D."/>
            <person name="Rohde M."/>
            <person name="Pukall R."/>
            <person name="Spring S."/>
            <person name="Abt B."/>
            <person name="Goker M."/>
            <person name="Detter J.C."/>
            <person name="Woyke T."/>
            <person name="Bristow J."/>
            <person name="Markowitz V."/>
            <person name="Hugenholtz P."/>
            <person name="Eisen J.A."/>
            <person name="Kyrpides N.C."/>
            <person name="Klenk H.P."/>
            <person name="Lapidus A."/>
        </authorList>
    </citation>
    <scope>NUCLEOTIDE SEQUENCE [LARGE SCALE GENOMIC DNA]</scope>
    <source>
        <strain evidence="14">DSM 15567 / CIP 107919 / 50-1 BON</strain>
    </source>
</reference>
<evidence type="ECO:0000256" key="2">
    <source>
        <dbReference type="ARBA" id="ARBA00004141"/>
    </source>
</evidence>
<gene>
    <name evidence="13" type="ordered locus">Mahau_1906</name>
</gene>
<dbReference type="STRING" id="697281.Mahau_1906"/>
<feature type="transmembrane region" description="Helical" evidence="11">
    <location>
        <begin position="99"/>
        <end position="122"/>
    </location>
</feature>
<dbReference type="CDD" id="cd23081">
    <property type="entry name" value="cpPDZ_EcRseP-like"/>
    <property type="match status" value="1"/>
</dbReference>
<comment type="cofactor">
    <cofactor evidence="1 11">
        <name>Zn(2+)</name>
        <dbReference type="ChEBI" id="CHEBI:29105"/>
    </cofactor>
</comment>
<dbReference type="HOGENOM" id="CLU_025778_1_3_9"/>
<keyword evidence="11" id="KW-0479">Metal-binding</keyword>
<dbReference type="PANTHER" id="PTHR42837:SF2">
    <property type="entry name" value="MEMBRANE METALLOPROTEASE ARASP2, CHLOROPLASTIC-RELATED"/>
    <property type="match status" value="1"/>
</dbReference>
<keyword evidence="10 11" id="KW-0472">Membrane</keyword>
<dbReference type="InterPro" id="IPR036034">
    <property type="entry name" value="PDZ_sf"/>
</dbReference>
<evidence type="ECO:0000256" key="1">
    <source>
        <dbReference type="ARBA" id="ARBA00001947"/>
    </source>
</evidence>
<keyword evidence="7 11" id="KW-0862">Zinc</keyword>
<protein>
    <recommendedName>
        <fullName evidence="11">Zinc metalloprotease</fullName>
        <ecNumber evidence="11">3.4.24.-</ecNumber>
    </recommendedName>
</protein>
<evidence type="ECO:0000259" key="12">
    <source>
        <dbReference type="PROSITE" id="PS50106"/>
    </source>
</evidence>
<evidence type="ECO:0000256" key="3">
    <source>
        <dbReference type="ARBA" id="ARBA00007931"/>
    </source>
</evidence>
<dbReference type="InterPro" id="IPR004387">
    <property type="entry name" value="Pept_M50_Zn"/>
</dbReference>
<dbReference type="KEGG" id="mas:Mahau_1906"/>
<sequence length="337" mass="36639">MTPSTIIIAIIAFGVLIIFHEFGHFVVAKAVGIKVEEFAIGMGPALYKFHRGETDYAIRILPIGGFVRMLGEDEQSDDERAFNNQSVLKRIAVIAAGPIMNFVLTLLLLVIITFMVGIAVYLPVVDTVLPDTPAQQAGLQPGDRFISIEGKAVESADDARAIVSANPGEALDAVIERDGKRLELEITPEYNAETQTAQIGITFKGQMQKVSFFKAVGYSFVQVYNMTKMMIVGIGQLLIGQGFDQVMGPYGIVEIVGQAASQGAVDLLWLVAIISLNVGLINLVPFPALDGSRIVFLAIEGIRGKPIDREKEGMIHFAGLVILMLFMIAVTFHDIMR</sequence>
<evidence type="ECO:0000256" key="9">
    <source>
        <dbReference type="ARBA" id="ARBA00023049"/>
    </source>
</evidence>
<keyword evidence="5 11" id="KW-0812">Transmembrane</keyword>
<dbReference type="GO" id="GO:0006508">
    <property type="term" value="P:proteolysis"/>
    <property type="evidence" value="ECO:0007669"/>
    <property type="project" value="UniProtKB-KW"/>
</dbReference>
<evidence type="ECO:0000256" key="4">
    <source>
        <dbReference type="ARBA" id="ARBA00022670"/>
    </source>
</evidence>
<keyword evidence="14" id="KW-1185">Reference proteome</keyword>
<dbReference type="EMBL" id="CP002360">
    <property type="protein sequence ID" value="AEE97082.1"/>
    <property type="molecule type" value="Genomic_DNA"/>
</dbReference>
<dbReference type="Pfam" id="PF17820">
    <property type="entry name" value="PDZ_6"/>
    <property type="match status" value="1"/>
</dbReference>
<dbReference type="EC" id="3.4.24.-" evidence="11"/>
<keyword evidence="6 11" id="KW-0378">Hydrolase</keyword>
<keyword evidence="9 11" id="KW-0482">Metalloprotease</keyword>
<evidence type="ECO:0000313" key="14">
    <source>
        <dbReference type="Proteomes" id="UP000008457"/>
    </source>
</evidence>
<dbReference type="Proteomes" id="UP000008457">
    <property type="component" value="Chromosome"/>
</dbReference>
<dbReference type="CDD" id="cd06163">
    <property type="entry name" value="S2P-M50_PDZ_RseP-like"/>
    <property type="match status" value="1"/>
</dbReference>
<name>F4A1N2_MAHA5</name>
<evidence type="ECO:0000313" key="13">
    <source>
        <dbReference type="EMBL" id="AEE97082.1"/>
    </source>
</evidence>
<dbReference type="Pfam" id="PF02163">
    <property type="entry name" value="Peptidase_M50"/>
    <property type="match status" value="1"/>
</dbReference>
<feature type="transmembrane region" description="Helical" evidence="11">
    <location>
        <begin position="267"/>
        <end position="289"/>
    </location>
</feature>
<evidence type="ECO:0000256" key="5">
    <source>
        <dbReference type="ARBA" id="ARBA00022692"/>
    </source>
</evidence>
<evidence type="ECO:0000256" key="7">
    <source>
        <dbReference type="ARBA" id="ARBA00022833"/>
    </source>
</evidence>
<keyword evidence="4" id="KW-0645">Protease</keyword>
<comment type="similarity">
    <text evidence="3 11">Belongs to the peptidase M50B family.</text>
</comment>
<feature type="domain" description="PDZ" evidence="12">
    <location>
        <begin position="116"/>
        <end position="190"/>
    </location>
</feature>
<dbReference type="PANTHER" id="PTHR42837">
    <property type="entry name" value="REGULATOR OF SIGMA-E PROTEASE RSEP"/>
    <property type="match status" value="1"/>
</dbReference>
<dbReference type="SUPFAM" id="SSF50156">
    <property type="entry name" value="PDZ domain-like"/>
    <property type="match status" value="1"/>
</dbReference>
<dbReference type="eggNOG" id="COG0750">
    <property type="taxonomic scope" value="Bacteria"/>
</dbReference>
<keyword evidence="8 11" id="KW-1133">Transmembrane helix</keyword>
<dbReference type="InterPro" id="IPR008915">
    <property type="entry name" value="Peptidase_M50"/>
</dbReference>
<dbReference type="InterPro" id="IPR001478">
    <property type="entry name" value="PDZ"/>
</dbReference>
<dbReference type="RefSeq" id="WP_013781510.1">
    <property type="nucleotide sequence ID" value="NC_015520.1"/>
</dbReference>
<dbReference type="GO" id="GO:0016020">
    <property type="term" value="C:membrane"/>
    <property type="evidence" value="ECO:0007669"/>
    <property type="project" value="UniProtKB-SubCell"/>
</dbReference>
<evidence type="ECO:0000256" key="6">
    <source>
        <dbReference type="ARBA" id="ARBA00022801"/>
    </source>
</evidence>
<proteinExistence type="inferred from homology"/>
<dbReference type="GO" id="GO:0004222">
    <property type="term" value="F:metalloendopeptidase activity"/>
    <property type="evidence" value="ECO:0007669"/>
    <property type="project" value="InterPro"/>
</dbReference>
<dbReference type="InterPro" id="IPR041489">
    <property type="entry name" value="PDZ_6"/>
</dbReference>
<reference evidence="14" key="1">
    <citation type="submission" date="2010-11" db="EMBL/GenBank/DDBJ databases">
        <title>The complete genome of Mahella australiensis DSM 15567.</title>
        <authorList>
            <consortium name="US DOE Joint Genome Institute (JGI-PGF)"/>
            <person name="Lucas S."/>
            <person name="Copeland A."/>
            <person name="Lapidus A."/>
            <person name="Bruce D."/>
            <person name="Goodwin L."/>
            <person name="Pitluck S."/>
            <person name="Kyrpides N."/>
            <person name="Mavromatis K."/>
            <person name="Pagani I."/>
            <person name="Ivanova N."/>
            <person name="Teshima H."/>
            <person name="Brettin T."/>
            <person name="Detter J.C."/>
            <person name="Han C."/>
            <person name="Tapia R."/>
            <person name="Land M."/>
            <person name="Hauser L."/>
            <person name="Markowitz V."/>
            <person name="Cheng J.-F."/>
            <person name="Hugenholtz P."/>
            <person name="Woyke T."/>
            <person name="Wu D."/>
            <person name="Spring S."/>
            <person name="Pukall R."/>
            <person name="Steenblock K."/>
            <person name="Schneider S."/>
            <person name="Klenk H.-P."/>
            <person name="Eisen J.A."/>
        </authorList>
    </citation>
    <scope>NUCLEOTIDE SEQUENCE [LARGE SCALE GENOMIC DNA]</scope>
    <source>
        <strain evidence="14">DSM 15567 / CIP 107919 / 50-1 BON</strain>
    </source>
</reference>
<feature type="transmembrane region" description="Helical" evidence="11">
    <location>
        <begin position="6"/>
        <end position="27"/>
    </location>
</feature>
<dbReference type="Gene3D" id="2.30.42.10">
    <property type="match status" value="1"/>
</dbReference>
<feature type="transmembrane region" description="Helical" evidence="11">
    <location>
        <begin position="313"/>
        <end position="332"/>
    </location>
</feature>
<comment type="subcellular location">
    <subcellularLocation>
        <location evidence="2">Membrane</location>
        <topology evidence="2">Multi-pass membrane protein</topology>
    </subcellularLocation>
</comment>
<dbReference type="NCBIfam" id="TIGR00054">
    <property type="entry name" value="RIP metalloprotease RseP"/>
    <property type="match status" value="1"/>
</dbReference>
<organism evidence="13 14">
    <name type="scientific">Mahella australiensis (strain DSM 15567 / CIP 107919 / 50-1 BON)</name>
    <dbReference type="NCBI Taxonomy" id="697281"/>
    <lineage>
        <taxon>Bacteria</taxon>
        <taxon>Bacillati</taxon>
        <taxon>Bacillota</taxon>
        <taxon>Clostridia</taxon>
        <taxon>Thermoanaerobacterales</taxon>
        <taxon>Thermoanaerobacterales Family IV. Incertae Sedis</taxon>
        <taxon>Mahella</taxon>
    </lineage>
</organism>
<dbReference type="AlphaFoldDB" id="F4A1N2"/>
<evidence type="ECO:0000256" key="11">
    <source>
        <dbReference type="RuleBase" id="RU362031"/>
    </source>
</evidence>
<dbReference type="PROSITE" id="PS50106">
    <property type="entry name" value="PDZ"/>
    <property type="match status" value="1"/>
</dbReference>
<evidence type="ECO:0000256" key="10">
    <source>
        <dbReference type="ARBA" id="ARBA00023136"/>
    </source>
</evidence>